<evidence type="ECO:0000313" key="1">
    <source>
        <dbReference type="EMBL" id="VDK62968.1"/>
    </source>
</evidence>
<dbReference type="Proteomes" id="UP000271087">
    <property type="component" value="Unassembled WGS sequence"/>
</dbReference>
<keyword evidence="2" id="KW-1185">Reference proteome</keyword>
<dbReference type="WBParaSite" id="nOo.2.0.1.t00857-RA">
    <property type="protein sequence ID" value="nOo.2.0.1.t00857-RA"/>
    <property type="gene ID" value="nOo.2.0.1.g00857"/>
</dbReference>
<dbReference type="EMBL" id="UYRW01000093">
    <property type="protein sequence ID" value="VDK62968.1"/>
    <property type="molecule type" value="Genomic_DNA"/>
</dbReference>
<dbReference type="AlphaFoldDB" id="A0A182DYV4"/>
<reference evidence="3" key="1">
    <citation type="submission" date="2016-06" db="UniProtKB">
        <authorList>
            <consortium name="WormBaseParasite"/>
        </authorList>
    </citation>
    <scope>IDENTIFICATION</scope>
</reference>
<evidence type="ECO:0000313" key="2">
    <source>
        <dbReference type="Proteomes" id="UP000271087"/>
    </source>
</evidence>
<gene>
    <name evidence="1" type="ORF">NOO_LOCUS857</name>
</gene>
<proteinExistence type="predicted"/>
<name>A0A182DYV4_ONCOC</name>
<sequence length="80" mass="9096">MMLQSTRSPNNNVLIEVASVLQEIYAQSIDAEKSTATFVDWKEDKMFVWAKMGKGLEWERAEGVIGSDMSDEEKFNVFST</sequence>
<accession>A0A182DYV4</accession>
<protein>
    <submittedName>
        <fullName evidence="3">Cytochrome p450</fullName>
    </submittedName>
</protein>
<evidence type="ECO:0000313" key="3">
    <source>
        <dbReference type="WBParaSite" id="nOo.2.0.1.t00857-RA"/>
    </source>
</evidence>
<organism evidence="3">
    <name type="scientific">Onchocerca ochengi</name>
    <name type="common">Filarial nematode worm</name>
    <dbReference type="NCBI Taxonomy" id="42157"/>
    <lineage>
        <taxon>Eukaryota</taxon>
        <taxon>Metazoa</taxon>
        <taxon>Ecdysozoa</taxon>
        <taxon>Nematoda</taxon>
        <taxon>Chromadorea</taxon>
        <taxon>Rhabditida</taxon>
        <taxon>Spirurina</taxon>
        <taxon>Spiruromorpha</taxon>
        <taxon>Filarioidea</taxon>
        <taxon>Onchocercidae</taxon>
        <taxon>Onchocerca</taxon>
    </lineage>
</organism>
<reference evidence="1 2" key="2">
    <citation type="submission" date="2018-08" db="EMBL/GenBank/DDBJ databases">
        <authorList>
            <person name="Laetsch R D."/>
            <person name="Stevens L."/>
            <person name="Kumar S."/>
            <person name="Blaxter L. M."/>
        </authorList>
    </citation>
    <scope>NUCLEOTIDE SEQUENCE [LARGE SCALE GENOMIC DNA]</scope>
</reference>